<sequence length="351" mass="38334">MASHKLELVEELASQKLELVVVTASRKLELGVVVAMASQKLEMVAVMASCKLELVEELASQKLEQVVIIASQKLVQVEGTGGGDRFLNIGTGGGGDFFTTRTGGGDCFLEIGTSGGGDFFKTRICGGNGFSKTGTGGGNGFSKIGVNGGRASLKIGTSGGSGFLKMGMRDIYSAHCPPTLLLKCHKIQDVYAIVYETCGQYWPYIHHYIIVAIVLMQITMIGLFGLKSMPAASISIIPLLLLTLMFNEYWKKRFLPTFHHYSIQNAVEHDELDSKSSQMEVNYEDILCDMFLCDKSIFMENNDFENKYYQQNKFSVPGFFLTIVLRIGGEGRCGFLRIGMDGGSDFPKPGN</sequence>
<dbReference type="AlphaFoldDB" id="A0AAW0L9I9"/>
<reference evidence="3 4" key="1">
    <citation type="journal article" date="2018" name="Sci. Data">
        <title>The draft genome sequence of cork oak.</title>
        <authorList>
            <person name="Ramos A.M."/>
            <person name="Usie A."/>
            <person name="Barbosa P."/>
            <person name="Barros P.M."/>
            <person name="Capote T."/>
            <person name="Chaves I."/>
            <person name="Simoes F."/>
            <person name="Abreu I."/>
            <person name="Carrasquinho I."/>
            <person name="Faro C."/>
            <person name="Guimaraes J.B."/>
            <person name="Mendonca D."/>
            <person name="Nobrega F."/>
            <person name="Rodrigues L."/>
            <person name="Saibo N.J.M."/>
            <person name="Varela M.C."/>
            <person name="Egas C."/>
            <person name="Matos J."/>
            <person name="Miguel C.M."/>
            <person name="Oliveira M.M."/>
            <person name="Ricardo C.P."/>
            <person name="Goncalves S."/>
        </authorList>
    </citation>
    <scope>NUCLEOTIDE SEQUENCE [LARGE SCALE GENOMIC DNA]</scope>
    <source>
        <strain evidence="4">cv. HL8</strain>
    </source>
</reference>
<evidence type="ECO:0000313" key="4">
    <source>
        <dbReference type="Proteomes" id="UP000237347"/>
    </source>
</evidence>
<feature type="domain" description="CSC1/OSCA1-like 7TM region" evidence="2">
    <location>
        <begin position="182"/>
        <end position="224"/>
    </location>
</feature>
<organism evidence="3 4">
    <name type="scientific">Quercus suber</name>
    <name type="common">Cork oak</name>
    <dbReference type="NCBI Taxonomy" id="58331"/>
    <lineage>
        <taxon>Eukaryota</taxon>
        <taxon>Viridiplantae</taxon>
        <taxon>Streptophyta</taxon>
        <taxon>Embryophyta</taxon>
        <taxon>Tracheophyta</taxon>
        <taxon>Spermatophyta</taxon>
        <taxon>Magnoliopsida</taxon>
        <taxon>eudicotyledons</taxon>
        <taxon>Gunneridae</taxon>
        <taxon>Pentapetalae</taxon>
        <taxon>rosids</taxon>
        <taxon>fabids</taxon>
        <taxon>Fagales</taxon>
        <taxon>Fagaceae</taxon>
        <taxon>Quercus</taxon>
    </lineage>
</organism>
<dbReference type="Proteomes" id="UP000237347">
    <property type="component" value="Unassembled WGS sequence"/>
</dbReference>
<keyword evidence="4" id="KW-1185">Reference proteome</keyword>
<dbReference type="PANTHER" id="PTHR13018">
    <property type="entry name" value="PROBABLE MEMBRANE PROTEIN DUF221-RELATED"/>
    <property type="match status" value="1"/>
</dbReference>
<gene>
    <name evidence="3" type="ORF">CFP56_005105</name>
</gene>
<dbReference type="PANTHER" id="PTHR13018:SF141">
    <property type="entry name" value="OS01G0950900 PROTEIN"/>
    <property type="match status" value="1"/>
</dbReference>
<dbReference type="GO" id="GO:0005227">
    <property type="term" value="F:calcium-activated cation channel activity"/>
    <property type="evidence" value="ECO:0007669"/>
    <property type="project" value="InterPro"/>
</dbReference>
<evidence type="ECO:0000313" key="3">
    <source>
        <dbReference type="EMBL" id="KAK7848358.1"/>
    </source>
</evidence>
<evidence type="ECO:0000256" key="1">
    <source>
        <dbReference type="SAM" id="Phobius"/>
    </source>
</evidence>
<dbReference type="GO" id="GO:0005886">
    <property type="term" value="C:plasma membrane"/>
    <property type="evidence" value="ECO:0007669"/>
    <property type="project" value="TreeGrafter"/>
</dbReference>
<evidence type="ECO:0000259" key="2">
    <source>
        <dbReference type="Pfam" id="PF02714"/>
    </source>
</evidence>
<feature type="transmembrane region" description="Helical" evidence="1">
    <location>
        <begin position="232"/>
        <end position="250"/>
    </location>
</feature>
<comment type="caution">
    <text evidence="3">The sequence shown here is derived from an EMBL/GenBank/DDBJ whole genome shotgun (WGS) entry which is preliminary data.</text>
</comment>
<dbReference type="Pfam" id="PF02714">
    <property type="entry name" value="RSN1_7TM"/>
    <property type="match status" value="1"/>
</dbReference>
<name>A0AAW0L9I9_QUESU</name>
<accession>A0AAW0L9I9</accession>
<protein>
    <submittedName>
        <fullName evidence="3">Csc1-like protein</fullName>
    </submittedName>
</protein>
<keyword evidence="1" id="KW-0472">Membrane</keyword>
<dbReference type="EMBL" id="PKMF04000128">
    <property type="protein sequence ID" value="KAK7848358.1"/>
    <property type="molecule type" value="Genomic_DNA"/>
</dbReference>
<proteinExistence type="predicted"/>
<keyword evidence="1" id="KW-1133">Transmembrane helix</keyword>
<dbReference type="InterPro" id="IPR003864">
    <property type="entry name" value="CSC1/OSCA1-like_7TM"/>
</dbReference>
<feature type="transmembrane region" description="Helical" evidence="1">
    <location>
        <begin position="208"/>
        <end position="226"/>
    </location>
</feature>
<keyword evidence="1" id="KW-0812">Transmembrane</keyword>
<dbReference type="InterPro" id="IPR045122">
    <property type="entry name" value="Csc1-like"/>
</dbReference>